<dbReference type="HAMAP" id="MF_00723">
    <property type="entry name" value="Formald_GSH"/>
    <property type="match status" value="1"/>
</dbReference>
<dbReference type="EC" id="4.4.1.22" evidence="5"/>
<evidence type="ECO:0000256" key="2">
    <source>
        <dbReference type="ARBA" id="ARBA00022723"/>
    </source>
</evidence>
<comment type="catalytic activity">
    <reaction evidence="5">
        <text>S-(hydroxymethyl)glutathione = glutathione + formaldehyde</text>
        <dbReference type="Rhea" id="RHEA:22488"/>
        <dbReference type="ChEBI" id="CHEBI:16842"/>
        <dbReference type="ChEBI" id="CHEBI:57925"/>
        <dbReference type="ChEBI" id="CHEBI:58758"/>
        <dbReference type="EC" id="4.4.1.22"/>
    </reaction>
</comment>
<feature type="binding site" evidence="5">
    <location>
        <position position="99"/>
    </location>
    <ligand>
        <name>Zn(2+)</name>
        <dbReference type="ChEBI" id="CHEBI:29105"/>
        <label>1</label>
        <note>structural</note>
    </ligand>
</feature>
<dbReference type="PANTHER" id="PTHR33337:SF40">
    <property type="entry name" value="CENP-V_GFA DOMAIN-CONTAINING PROTEIN-RELATED"/>
    <property type="match status" value="1"/>
</dbReference>
<protein>
    <recommendedName>
        <fullName evidence="5">Glutathione-dependent formaldehyde-activating enzyme</fullName>
        <ecNumber evidence="5">4.4.1.22</ecNumber>
    </recommendedName>
    <alternativeName>
        <fullName evidence="5">S-(hydroxymethyl)glutathione synthase</fullName>
    </alternativeName>
</protein>
<comment type="similarity">
    <text evidence="1 5">Belongs to the Gfa family.</text>
</comment>
<comment type="caution">
    <text evidence="7">The sequence shown here is derived from an EMBL/GenBank/DDBJ whole genome shotgun (WGS) entry which is preliminary data.</text>
</comment>
<evidence type="ECO:0000256" key="5">
    <source>
        <dbReference type="HAMAP-Rule" id="MF_00723"/>
    </source>
</evidence>
<dbReference type="PROSITE" id="PS51891">
    <property type="entry name" value="CENP_V_GFA"/>
    <property type="match status" value="1"/>
</dbReference>
<evidence type="ECO:0000256" key="1">
    <source>
        <dbReference type="ARBA" id="ARBA00005495"/>
    </source>
</evidence>
<evidence type="ECO:0000313" key="8">
    <source>
        <dbReference type="Proteomes" id="UP001596101"/>
    </source>
</evidence>
<feature type="binding site" evidence="5">
    <location>
        <position position="30"/>
    </location>
    <ligand>
        <name>Zn(2+)</name>
        <dbReference type="ChEBI" id="CHEBI:29105"/>
        <label>1</label>
        <note>structural</note>
    </ligand>
</feature>
<feature type="binding site" evidence="5">
    <location>
        <position position="54"/>
    </location>
    <ligand>
        <name>Zn(2+)</name>
        <dbReference type="ChEBI" id="CHEBI:29105"/>
        <label>2</label>
        <note>catalytic</note>
    </ligand>
</feature>
<proteinExistence type="inferred from homology"/>
<name>A0ABW0MG68_9BURK</name>
<dbReference type="SUPFAM" id="SSF51316">
    <property type="entry name" value="Mss4-like"/>
    <property type="match status" value="1"/>
</dbReference>
<keyword evidence="8" id="KW-1185">Reference proteome</keyword>
<reference evidence="8" key="1">
    <citation type="journal article" date="2019" name="Int. J. Syst. Evol. Microbiol.">
        <title>The Global Catalogue of Microorganisms (GCM) 10K type strain sequencing project: providing services to taxonomists for standard genome sequencing and annotation.</title>
        <authorList>
            <consortium name="The Broad Institute Genomics Platform"/>
            <consortium name="The Broad Institute Genome Sequencing Center for Infectious Disease"/>
            <person name="Wu L."/>
            <person name="Ma J."/>
        </authorList>
    </citation>
    <scope>NUCLEOTIDE SEQUENCE [LARGE SCALE GENOMIC DNA]</scope>
    <source>
        <strain evidence="8">CCUG 43111</strain>
    </source>
</reference>
<dbReference type="InterPro" id="IPR011057">
    <property type="entry name" value="Mss4-like_sf"/>
</dbReference>
<keyword evidence="2 5" id="KW-0479">Metal-binding</keyword>
<dbReference type="EMBL" id="JBHSMR010000006">
    <property type="protein sequence ID" value="MFC5477223.1"/>
    <property type="molecule type" value="Genomic_DNA"/>
</dbReference>
<feature type="binding site" evidence="5">
    <location>
        <position position="49"/>
    </location>
    <ligand>
        <name>Zn(2+)</name>
        <dbReference type="ChEBI" id="CHEBI:29105"/>
        <label>2</label>
        <note>catalytic</note>
    </ligand>
</feature>
<keyword evidence="3 5" id="KW-0862">Zinc</keyword>
<dbReference type="GO" id="GO:0051907">
    <property type="term" value="F:S-(hydroxymethyl)glutathione synthase activity"/>
    <property type="evidence" value="ECO:0007669"/>
    <property type="project" value="UniProtKB-EC"/>
</dbReference>
<dbReference type="Gene3D" id="3.90.1590.10">
    <property type="entry name" value="glutathione-dependent formaldehyde- activating enzyme (gfa)"/>
    <property type="match status" value="1"/>
</dbReference>
<evidence type="ECO:0000313" key="7">
    <source>
        <dbReference type="EMBL" id="MFC5477223.1"/>
    </source>
</evidence>
<evidence type="ECO:0000259" key="6">
    <source>
        <dbReference type="PROSITE" id="PS51891"/>
    </source>
</evidence>
<dbReference type="NCBIfam" id="NF003829">
    <property type="entry name" value="PRK05417.1"/>
    <property type="match status" value="1"/>
</dbReference>
<sequence length="192" mass="20570">MSSATNIHPAVDGMKRSDPNFAGGTLTCLCSSNPVTVEIKGQVAHNHVCGCTKCWKPAGALFSQVAVVGRENVKVTANEDKLQVVDQSATIQRYACRDCGVHMYGRIENTGHAFYGLDFVHTELSKEKGWAPPEFAAFVSSIIEAGAPPQEMGAVRARLTEMGLPPYDALSPALMDAISTHVAKQRGVLRNA</sequence>
<dbReference type="RefSeq" id="WP_379751855.1">
    <property type="nucleotide sequence ID" value="NZ_JBHSMR010000006.1"/>
</dbReference>
<accession>A0ABW0MG68</accession>
<feature type="binding site" evidence="5">
    <location>
        <position position="51"/>
    </location>
    <ligand>
        <name>Zn(2+)</name>
        <dbReference type="ChEBI" id="CHEBI:29105"/>
        <label>2</label>
        <note>catalytic</note>
    </ligand>
</feature>
<gene>
    <name evidence="5 7" type="primary">gfa</name>
    <name evidence="7" type="ORF">ACFPQ5_03410</name>
</gene>
<dbReference type="NCBIfam" id="TIGR02820">
    <property type="entry name" value="formald_GSH"/>
    <property type="match status" value="1"/>
</dbReference>
<dbReference type="InterPro" id="IPR006913">
    <property type="entry name" value="CENP-V/GFA"/>
</dbReference>
<comment type="cofactor">
    <cofactor evidence="5">
        <name>Zn(2+)</name>
        <dbReference type="ChEBI" id="CHEBI:29105"/>
    </cofactor>
    <text evidence="5">Binds 2 Zn(2+) ions per subunit.</text>
</comment>
<evidence type="ECO:0000256" key="3">
    <source>
        <dbReference type="ARBA" id="ARBA00022833"/>
    </source>
</evidence>
<dbReference type="PIRSF" id="PIRSF033318">
    <property type="entry name" value="Formald_GSH"/>
    <property type="match status" value="1"/>
</dbReference>
<comment type="pathway">
    <text evidence="5">One-carbon metabolism; formaldehyde degradation; formate from formaldehyde (glutathione route): step 1/3.</text>
</comment>
<feature type="binding site" evidence="5">
    <location>
        <position position="28"/>
    </location>
    <ligand>
        <name>Zn(2+)</name>
        <dbReference type="ChEBI" id="CHEBI:29105"/>
        <label>1</label>
        <note>structural</note>
    </ligand>
</feature>
<dbReference type="PANTHER" id="PTHR33337">
    <property type="entry name" value="GFA DOMAIN-CONTAINING PROTEIN"/>
    <property type="match status" value="1"/>
</dbReference>
<dbReference type="InterPro" id="IPR014185">
    <property type="entry name" value="Formald_GSH"/>
</dbReference>
<organism evidence="7 8">
    <name type="scientific">Massilia suwonensis</name>
    <dbReference type="NCBI Taxonomy" id="648895"/>
    <lineage>
        <taxon>Bacteria</taxon>
        <taxon>Pseudomonadati</taxon>
        <taxon>Pseudomonadota</taxon>
        <taxon>Betaproteobacteria</taxon>
        <taxon>Burkholderiales</taxon>
        <taxon>Oxalobacteraceae</taxon>
        <taxon>Telluria group</taxon>
        <taxon>Massilia</taxon>
    </lineage>
</organism>
<feature type="domain" description="CENP-V/GFA" evidence="6">
    <location>
        <begin position="21"/>
        <end position="168"/>
    </location>
</feature>
<evidence type="ECO:0000256" key="4">
    <source>
        <dbReference type="ARBA" id="ARBA00023239"/>
    </source>
</evidence>
<keyword evidence="4 5" id="KW-0456">Lyase</keyword>
<dbReference type="Pfam" id="PF04828">
    <property type="entry name" value="GFA"/>
    <property type="match status" value="1"/>
</dbReference>
<feature type="binding site" evidence="5">
    <location>
        <position position="96"/>
    </location>
    <ligand>
        <name>Zn(2+)</name>
        <dbReference type="ChEBI" id="CHEBI:29105"/>
        <label>1</label>
        <note>structural</note>
    </ligand>
</feature>
<comment type="function">
    <text evidence="5">Catalyzes the condensation of formaldehyde and glutathione to S-hydroxymethylglutathione.</text>
</comment>
<dbReference type="Proteomes" id="UP001596101">
    <property type="component" value="Unassembled WGS sequence"/>
</dbReference>